<keyword evidence="29" id="KW-1185">Reference proteome</keyword>
<dbReference type="PANTHER" id="PTHR12871">
    <property type="entry name" value="BETA-1,2-N-ACETYLGLUCOSAMINYLTRANSFERASE II"/>
    <property type="match status" value="1"/>
</dbReference>
<comment type="pathway">
    <text evidence="3">Protein modification; protein glycosylation.</text>
</comment>
<keyword evidence="17 24" id="KW-0464">Manganese</keyword>
<evidence type="ECO:0000256" key="5">
    <source>
        <dbReference type="ARBA" id="ARBA00012613"/>
    </source>
</evidence>
<evidence type="ECO:0000256" key="18">
    <source>
        <dbReference type="ARBA" id="ARBA00029663"/>
    </source>
</evidence>
<keyword evidence="16" id="KW-0325">Glycoprotein</keyword>
<feature type="binding site" evidence="23">
    <location>
        <position position="218"/>
    </location>
    <ligand>
        <name>substrate</name>
    </ligand>
</feature>
<evidence type="ECO:0000256" key="22">
    <source>
        <dbReference type="ARBA" id="ARBA00093257"/>
    </source>
</evidence>
<organism evidence="28 29">
    <name type="scientific">Pristionchus mayeri</name>
    <dbReference type="NCBI Taxonomy" id="1317129"/>
    <lineage>
        <taxon>Eukaryota</taxon>
        <taxon>Metazoa</taxon>
        <taxon>Ecdysozoa</taxon>
        <taxon>Nematoda</taxon>
        <taxon>Chromadorea</taxon>
        <taxon>Rhabditida</taxon>
        <taxon>Rhabditina</taxon>
        <taxon>Diplogasteromorpha</taxon>
        <taxon>Diplogasteroidea</taxon>
        <taxon>Neodiplogasteridae</taxon>
        <taxon>Pristionchus</taxon>
    </lineage>
</organism>
<evidence type="ECO:0000256" key="21">
    <source>
        <dbReference type="ARBA" id="ARBA00032915"/>
    </source>
</evidence>
<evidence type="ECO:0000256" key="1">
    <source>
        <dbReference type="ARBA" id="ARBA00001936"/>
    </source>
</evidence>
<reference evidence="29" key="1">
    <citation type="submission" date="2022-10" db="EMBL/GenBank/DDBJ databases">
        <title>Genome assembly of Pristionchus species.</title>
        <authorList>
            <person name="Yoshida K."/>
            <person name="Sommer R.J."/>
        </authorList>
    </citation>
    <scope>NUCLEOTIDE SEQUENCE [LARGE SCALE GENOMIC DNA]</scope>
    <source>
        <strain evidence="29">RS5460</strain>
    </source>
</reference>
<accession>A0AAN5CNV0</accession>
<dbReference type="EMBL" id="BTRK01000004">
    <property type="protein sequence ID" value="GMR47870.1"/>
    <property type="molecule type" value="Genomic_DNA"/>
</dbReference>
<keyword evidence="9 27" id="KW-0812">Transmembrane</keyword>
<comment type="caution">
    <text evidence="28">The sequence shown here is derived from an EMBL/GenBank/DDBJ whole genome shotgun (WGS) entry which is preliminary data.</text>
</comment>
<evidence type="ECO:0000256" key="15">
    <source>
        <dbReference type="ARBA" id="ARBA00023157"/>
    </source>
</evidence>
<evidence type="ECO:0000256" key="23">
    <source>
        <dbReference type="PIRSR" id="PIRSR607754-1"/>
    </source>
</evidence>
<name>A0AAN5CNV0_9BILA</name>
<feature type="region of interest" description="Disordered" evidence="26">
    <location>
        <begin position="86"/>
        <end position="122"/>
    </location>
</feature>
<comment type="catalytic activity">
    <reaction evidence="22">
        <text>an N(4)-{beta-D-GlcNAc-(1-&gt;2)-alpha-D-Man-(1-&gt;3)-[alpha-D-Man-(1-&gt;6)]-beta-D-Man-(1-&gt;4)-beta-D-GlcNAc-(1-&gt;4)-beta-D-GlcNAc}-L-asparaginyl-[protein] + UDP-N-acetyl-alpha-D-glucosamine = N(4)-{beta-D-GlcNAc-(1-&gt;2)-alpha-D-Man-(1-&gt;3)-[beta-D-GlcNAc-(1-&gt;2)-alpha-D-Man-(1-&gt;6)]-beta-D-Man-(1-&gt;4)-beta-D-GlcNAc-(1-&gt;4)-beta-D-GlcNAc}-L-asparaginyl-[protein] + UDP + H(+)</text>
        <dbReference type="Rhea" id="RHEA:12941"/>
        <dbReference type="Rhea" id="RHEA-COMP:13526"/>
        <dbReference type="Rhea" id="RHEA-COMP:14369"/>
        <dbReference type="ChEBI" id="CHEBI:15378"/>
        <dbReference type="ChEBI" id="CHEBI:57705"/>
        <dbReference type="ChEBI" id="CHEBI:58223"/>
        <dbReference type="ChEBI" id="CHEBI:60615"/>
        <dbReference type="ChEBI" id="CHEBI:60651"/>
        <dbReference type="EC" id="2.4.1.143"/>
    </reaction>
</comment>
<keyword evidence="11" id="KW-0735">Signal-anchor</keyword>
<evidence type="ECO:0000256" key="12">
    <source>
        <dbReference type="ARBA" id="ARBA00022989"/>
    </source>
</evidence>
<dbReference type="PANTHER" id="PTHR12871:SF0">
    <property type="entry name" value="ALPHA-1,6-MANNOSYL-GLYCOPROTEIN 2-BETA-N-ACETYLGLUCOSAMINYLTRANSFERASE"/>
    <property type="match status" value="1"/>
</dbReference>
<evidence type="ECO:0000256" key="27">
    <source>
        <dbReference type="SAM" id="Phobius"/>
    </source>
</evidence>
<feature type="disulfide bond" evidence="25">
    <location>
        <begin position="260"/>
        <end position="274"/>
    </location>
</feature>
<evidence type="ECO:0000256" key="8">
    <source>
        <dbReference type="ARBA" id="ARBA00022679"/>
    </source>
</evidence>
<evidence type="ECO:0000256" key="20">
    <source>
        <dbReference type="ARBA" id="ARBA00032552"/>
    </source>
</evidence>
<comment type="subcellular location">
    <subcellularLocation>
        <location evidence="2">Golgi apparatus membrane</location>
        <topology evidence="2">Single-pass type II membrane protein</topology>
    </subcellularLocation>
</comment>
<evidence type="ECO:0000256" key="10">
    <source>
        <dbReference type="ARBA" id="ARBA00022723"/>
    </source>
</evidence>
<gene>
    <name evidence="28" type="ORF">PMAYCL1PPCAC_18065</name>
</gene>
<evidence type="ECO:0000256" key="16">
    <source>
        <dbReference type="ARBA" id="ARBA00023180"/>
    </source>
</evidence>
<evidence type="ECO:0000256" key="14">
    <source>
        <dbReference type="ARBA" id="ARBA00023136"/>
    </source>
</evidence>
<protein>
    <recommendedName>
        <fullName evidence="6">Alpha-1,6-mannosyl-glycoprotein 2-beta-N-acetylglucosaminyltransferase</fullName>
        <ecNumber evidence="5">2.4.1.143</ecNumber>
    </recommendedName>
    <alternativeName>
        <fullName evidence="21">Beta-1,2-N-acetylglucosaminyltransferase II</fullName>
    </alternativeName>
    <alternativeName>
        <fullName evidence="20">GlcNAc-T II</fullName>
    </alternativeName>
    <alternativeName>
        <fullName evidence="19">Mannoside acetylglucosaminyltransferase 2</fullName>
    </alternativeName>
    <alternativeName>
        <fullName evidence="18">N-glycosyl-oligosaccharide-glycoprotein N-acetylglucosaminyltransferase II</fullName>
    </alternativeName>
</protein>
<evidence type="ECO:0000256" key="3">
    <source>
        <dbReference type="ARBA" id="ARBA00004922"/>
    </source>
</evidence>
<keyword evidence="12 27" id="KW-1133">Transmembrane helix</keyword>
<dbReference type="EC" id="2.4.1.143" evidence="5"/>
<evidence type="ECO:0000256" key="19">
    <source>
        <dbReference type="ARBA" id="ARBA00031203"/>
    </source>
</evidence>
<feature type="binding site" evidence="24">
    <location>
        <position position="326"/>
    </location>
    <ligand>
        <name>Mn(2+)</name>
        <dbReference type="ChEBI" id="CHEBI:29035"/>
    </ligand>
</feature>
<comment type="similarity">
    <text evidence="4">Belongs to the glycosyltransferase 16 (GT16) protein family.</text>
</comment>
<keyword evidence="7" id="KW-0328">Glycosyltransferase</keyword>
<dbReference type="GO" id="GO:0008455">
    <property type="term" value="F:alpha-1,6-mannosylglycoprotein 2-beta-N-acetylglucosaminyltransferase activity"/>
    <property type="evidence" value="ECO:0007669"/>
    <property type="project" value="UniProtKB-EC"/>
</dbReference>
<feature type="binding site" evidence="23">
    <location>
        <begin position="293"/>
        <end position="297"/>
    </location>
    <ligand>
        <name>substrate</name>
    </ligand>
</feature>
<keyword evidence="15 25" id="KW-1015">Disulfide bond</keyword>
<evidence type="ECO:0000256" key="24">
    <source>
        <dbReference type="PIRSR" id="PIRSR607754-2"/>
    </source>
</evidence>
<evidence type="ECO:0000256" key="7">
    <source>
        <dbReference type="ARBA" id="ARBA00022676"/>
    </source>
</evidence>
<evidence type="ECO:0000256" key="11">
    <source>
        <dbReference type="ARBA" id="ARBA00022968"/>
    </source>
</evidence>
<dbReference type="InterPro" id="IPR007754">
    <property type="entry name" value="GlcNAc_II"/>
</dbReference>
<evidence type="ECO:0000313" key="28">
    <source>
        <dbReference type="EMBL" id="GMR47870.1"/>
    </source>
</evidence>
<evidence type="ECO:0000256" key="9">
    <source>
        <dbReference type="ARBA" id="ARBA00022692"/>
    </source>
</evidence>
<evidence type="ECO:0000256" key="25">
    <source>
        <dbReference type="PIRSR" id="PIRSR607754-3"/>
    </source>
</evidence>
<keyword evidence="8" id="KW-0808">Transferase</keyword>
<comment type="cofactor">
    <cofactor evidence="1 24">
        <name>Mn(2+)</name>
        <dbReference type="ChEBI" id="CHEBI:29035"/>
    </cofactor>
</comment>
<keyword evidence="14 27" id="KW-0472">Membrane</keyword>
<dbReference type="Pfam" id="PF05060">
    <property type="entry name" value="MGAT2"/>
    <property type="match status" value="1"/>
</dbReference>
<feature type="binding site" evidence="23">
    <location>
        <begin position="187"/>
        <end position="191"/>
    </location>
    <ligand>
        <name>substrate</name>
    </ligand>
</feature>
<evidence type="ECO:0000256" key="2">
    <source>
        <dbReference type="ARBA" id="ARBA00004323"/>
    </source>
</evidence>
<sequence>DSLQLTACLPSSLQIPREEFITSFRYAMLPYRRASRLINFVIGVCLIFFIILFLQRPQLDEIDSRKLEKEEHFDFGRVVAQLKETDSIHEENEKKKEEVKQRGNKSVEKEVVPPGVPPETRDQQVYEANGMGGWENDLKTKTKLHVEEVIRGREVVDSVNYLNENFAVLNTDRFGPVENAKTVIVIQVHSRLEYLKYLVSTLSMTRGIEDALLVFSHDINIESIDNLVRNITFARVVQIFYPYNMQLFPHVFPGQHPRDCPEKITKDEAKAAGCQNWEHPDKYGNYRIAKFTQIKHHWWWKMNYVFDGIIDRYSLEDRWVLLLEEDHYMSPDALHVLNHIIERRNTLCSDCELISLGFYLKSFVSYGQNIDRLGFIRGSHLNTTWEWPCRRIRGLRSRTARSCSARGMTTIGIGLFCRYQ</sequence>
<feature type="non-terminal residue" evidence="28">
    <location>
        <position position="1"/>
    </location>
</feature>
<dbReference type="GO" id="GO:0006487">
    <property type="term" value="P:protein N-linked glycosylation"/>
    <property type="evidence" value="ECO:0007669"/>
    <property type="project" value="TreeGrafter"/>
</dbReference>
<dbReference type="Gene3D" id="3.90.550.10">
    <property type="entry name" value="Spore Coat Polysaccharide Biosynthesis Protein SpsA, Chain A"/>
    <property type="match status" value="1"/>
</dbReference>
<evidence type="ECO:0000256" key="6">
    <source>
        <dbReference type="ARBA" id="ARBA00014817"/>
    </source>
</evidence>
<dbReference type="InterPro" id="IPR029044">
    <property type="entry name" value="Nucleotide-diphossugar_trans"/>
</dbReference>
<dbReference type="GO" id="GO:0046872">
    <property type="term" value="F:metal ion binding"/>
    <property type="evidence" value="ECO:0007669"/>
    <property type="project" value="UniProtKB-KW"/>
</dbReference>
<feature type="disulfide bond" evidence="25">
    <location>
        <begin position="348"/>
        <end position="351"/>
    </location>
</feature>
<proteinExistence type="inferred from homology"/>
<dbReference type="Proteomes" id="UP001328107">
    <property type="component" value="Unassembled WGS sequence"/>
</dbReference>
<keyword evidence="13" id="KW-0333">Golgi apparatus</keyword>
<dbReference type="GO" id="GO:0009312">
    <property type="term" value="P:oligosaccharide biosynthetic process"/>
    <property type="evidence" value="ECO:0007669"/>
    <property type="project" value="InterPro"/>
</dbReference>
<dbReference type="AlphaFoldDB" id="A0AAN5CNV0"/>
<dbReference type="GO" id="GO:0000139">
    <property type="term" value="C:Golgi membrane"/>
    <property type="evidence" value="ECO:0007669"/>
    <property type="project" value="UniProtKB-SubCell"/>
</dbReference>
<evidence type="ECO:0000256" key="26">
    <source>
        <dbReference type="SAM" id="MobiDB-lite"/>
    </source>
</evidence>
<feature type="transmembrane region" description="Helical" evidence="27">
    <location>
        <begin position="37"/>
        <end position="54"/>
    </location>
</feature>
<evidence type="ECO:0000256" key="4">
    <source>
        <dbReference type="ARBA" id="ARBA00011011"/>
    </source>
</evidence>
<dbReference type="GO" id="GO:0005795">
    <property type="term" value="C:Golgi stack"/>
    <property type="evidence" value="ECO:0007669"/>
    <property type="project" value="InterPro"/>
</dbReference>
<keyword evidence="10 24" id="KW-0479">Metal-binding</keyword>
<feature type="compositionally biased region" description="Basic and acidic residues" evidence="26">
    <location>
        <begin position="86"/>
        <end position="111"/>
    </location>
</feature>
<evidence type="ECO:0000313" key="29">
    <source>
        <dbReference type="Proteomes" id="UP001328107"/>
    </source>
</evidence>
<evidence type="ECO:0000256" key="17">
    <source>
        <dbReference type="ARBA" id="ARBA00023211"/>
    </source>
</evidence>
<evidence type="ECO:0000256" key="13">
    <source>
        <dbReference type="ARBA" id="ARBA00023034"/>
    </source>
</evidence>